<dbReference type="Proteomes" id="UP000198778">
    <property type="component" value="Unassembled WGS sequence"/>
</dbReference>
<proteinExistence type="predicted"/>
<sequence length="169" mass="18904">MRRIISALLIFFCLLLMNACSQSTSADAYENLEDAVKFGLQSEGAHPSDVMAVEEFQDETIIFYEFDGTLGVASISKTENGYRWFRGGPYLAFENNDSDSYSAAGFFYETEQGLEVPIMYGQIRDNGISKILLADKGIEKELQISGDSLFYFAIHEAPFSSLEITPVRE</sequence>
<evidence type="ECO:0000256" key="1">
    <source>
        <dbReference type="SAM" id="SignalP"/>
    </source>
</evidence>
<gene>
    <name evidence="2" type="ORF">SAMN04488053_107108</name>
</gene>
<feature type="signal peptide" evidence="1">
    <location>
        <begin position="1"/>
        <end position="28"/>
    </location>
</feature>
<reference evidence="3" key="1">
    <citation type="submission" date="2016-10" db="EMBL/GenBank/DDBJ databases">
        <authorList>
            <person name="Varghese N."/>
            <person name="Submissions S."/>
        </authorList>
    </citation>
    <scope>NUCLEOTIDE SEQUENCE [LARGE SCALE GENOMIC DNA]</scope>
    <source>
        <strain evidence="3">CGMCC 1.10369</strain>
    </source>
</reference>
<keyword evidence="1" id="KW-0732">Signal</keyword>
<evidence type="ECO:0000313" key="3">
    <source>
        <dbReference type="Proteomes" id="UP000198778"/>
    </source>
</evidence>
<dbReference type="EMBL" id="FNIL01000007">
    <property type="protein sequence ID" value="SDO12275.1"/>
    <property type="molecule type" value="Genomic_DNA"/>
</dbReference>
<accession>A0A1H0GZG6</accession>
<name>A0A1H0GZG6_9BACI</name>
<feature type="chain" id="PRO_5011603840" evidence="1">
    <location>
        <begin position="29"/>
        <end position="169"/>
    </location>
</feature>
<protein>
    <submittedName>
        <fullName evidence="2">Uncharacterized protein</fullName>
    </submittedName>
</protein>
<dbReference type="STRING" id="745820.SAMN04488053_107108"/>
<dbReference type="AlphaFoldDB" id="A0A1H0GZG6"/>
<keyword evidence="3" id="KW-1185">Reference proteome</keyword>
<organism evidence="2 3">
    <name type="scientific">Alkalicoccus daliensis</name>
    <dbReference type="NCBI Taxonomy" id="745820"/>
    <lineage>
        <taxon>Bacteria</taxon>
        <taxon>Bacillati</taxon>
        <taxon>Bacillota</taxon>
        <taxon>Bacilli</taxon>
        <taxon>Bacillales</taxon>
        <taxon>Bacillaceae</taxon>
        <taxon>Alkalicoccus</taxon>
    </lineage>
</organism>
<dbReference type="OrthoDB" id="2453632at2"/>
<evidence type="ECO:0000313" key="2">
    <source>
        <dbReference type="EMBL" id="SDO12275.1"/>
    </source>
</evidence>
<dbReference type="RefSeq" id="WP_090843160.1">
    <property type="nucleotide sequence ID" value="NZ_FNIL01000007.1"/>
</dbReference>